<evidence type="ECO:0008006" key="3">
    <source>
        <dbReference type="Google" id="ProtNLM"/>
    </source>
</evidence>
<reference evidence="1 2" key="1">
    <citation type="journal article" date="2021" name="Nat. Plants">
        <title>The Taxus genome provides insights into paclitaxel biosynthesis.</title>
        <authorList>
            <person name="Xiong X."/>
            <person name="Gou J."/>
            <person name="Liao Q."/>
            <person name="Li Y."/>
            <person name="Zhou Q."/>
            <person name="Bi G."/>
            <person name="Li C."/>
            <person name="Du R."/>
            <person name="Wang X."/>
            <person name="Sun T."/>
            <person name="Guo L."/>
            <person name="Liang H."/>
            <person name="Lu P."/>
            <person name="Wu Y."/>
            <person name="Zhang Z."/>
            <person name="Ro D.K."/>
            <person name="Shang Y."/>
            <person name="Huang S."/>
            <person name="Yan J."/>
        </authorList>
    </citation>
    <scope>NUCLEOTIDE SEQUENCE [LARGE SCALE GENOMIC DNA]</scope>
    <source>
        <strain evidence="1">Ta-2019</strain>
    </source>
</reference>
<dbReference type="InterPro" id="IPR050796">
    <property type="entry name" value="SCF_F-box_component"/>
</dbReference>
<evidence type="ECO:0000313" key="2">
    <source>
        <dbReference type="Proteomes" id="UP000824469"/>
    </source>
</evidence>
<protein>
    <recommendedName>
        <fullName evidence="3">F-box domain-containing protein</fullName>
    </recommendedName>
</protein>
<keyword evidence="2" id="KW-1185">Reference proteome</keyword>
<comment type="caution">
    <text evidence="1">The sequence shown here is derived from an EMBL/GenBank/DDBJ whole genome shotgun (WGS) entry which is preliminary data.</text>
</comment>
<name>A0AA38CV92_TAXCH</name>
<evidence type="ECO:0000313" key="1">
    <source>
        <dbReference type="EMBL" id="KAH9303588.1"/>
    </source>
</evidence>
<gene>
    <name evidence="1" type="ORF">KI387_007992</name>
</gene>
<proteinExistence type="predicted"/>
<feature type="non-terminal residue" evidence="1">
    <location>
        <position position="1"/>
    </location>
</feature>
<sequence length="356" mass="40795">VFQAQSVCKTWRNMVSSSRHFHELWEERNGEQWLVMEWKDCGAVALFNRGGFFVKKIFDSSLQRHLIAASGGLLLYLDNQDGMFYVVNPLTMRCRQLPDPIMGDQFLSTYLKSGRHTFDGVMISLSVDSMARRYQVIFKAQLTGLSDIMIYRSLDLSWQNIVVESKMKGLVCGKWFPYKNTANQTVYCFPMHQELQIKTYGSYNPPSSINLTLSGGKSSDNIAFAKDLYKENDYNGDCVMFIGTTIRQALWTPPCGRMVQIIYELDEASCEWNIISVCRWNEIFVMESVSIAFDELPCERELLGSRGGGNKDYVWIIPRDSDTGVHNNKIINFDFNGDNYENSTAFPMQLRFSPSP</sequence>
<accession>A0AA38CV92</accession>
<dbReference type="PANTHER" id="PTHR31672">
    <property type="entry name" value="BNACNNG10540D PROTEIN"/>
    <property type="match status" value="1"/>
</dbReference>
<organism evidence="1 2">
    <name type="scientific">Taxus chinensis</name>
    <name type="common">Chinese yew</name>
    <name type="synonym">Taxus wallichiana var. chinensis</name>
    <dbReference type="NCBI Taxonomy" id="29808"/>
    <lineage>
        <taxon>Eukaryota</taxon>
        <taxon>Viridiplantae</taxon>
        <taxon>Streptophyta</taxon>
        <taxon>Embryophyta</taxon>
        <taxon>Tracheophyta</taxon>
        <taxon>Spermatophyta</taxon>
        <taxon>Pinopsida</taxon>
        <taxon>Pinidae</taxon>
        <taxon>Conifers II</taxon>
        <taxon>Cupressales</taxon>
        <taxon>Taxaceae</taxon>
        <taxon>Taxus</taxon>
    </lineage>
</organism>
<dbReference type="Proteomes" id="UP000824469">
    <property type="component" value="Unassembled WGS sequence"/>
</dbReference>
<dbReference type="AlphaFoldDB" id="A0AA38CV92"/>
<dbReference type="EMBL" id="JAHRHJ020000008">
    <property type="protein sequence ID" value="KAH9303588.1"/>
    <property type="molecule type" value="Genomic_DNA"/>
</dbReference>